<dbReference type="RefSeq" id="WP_075733580.1">
    <property type="nucleotide sequence ID" value="NZ_CP009249.1"/>
</dbReference>
<feature type="binding site" evidence="1">
    <location>
        <position position="102"/>
    </location>
    <ligand>
        <name>Mn(2+)</name>
        <dbReference type="ChEBI" id="CHEBI:29035"/>
        <label>2</label>
    </ligand>
</feature>
<dbReference type="GO" id="GO:0046872">
    <property type="term" value="F:metal ion binding"/>
    <property type="evidence" value="ECO:0007669"/>
    <property type="project" value="UniProtKB-KW"/>
</dbReference>
<dbReference type="AlphaFoldDB" id="A0A1L7D2C0"/>
<dbReference type="Proteomes" id="UP000185491">
    <property type="component" value="Chromosome"/>
</dbReference>
<dbReference type="PANTHER" id="PTHR11014:SF63">
    <property type="entry name" value="METALLOPEPTIDASE, PUTATIVE (AFU_ORTHOLOGUE AFUA_6G09600)-RELATED"/>
    <property type="match status" value="1"/>
</dbReference>
<protein>
    <submittedName>
        <fullName evidence="3">Metal-dependent amidase/aminoacylase/carboxypeptidase</fullName>
    </submittedName>
</protein>
<dbReference type="InterPro" id="IPR017439">
    <property type="entry name" value="Amidohydrolase"/>
</dbReference>
<keyword evidence="1" id="KW-0479">Metal-binding</keyword>
<keyword evidence="1" id="KW-0464">Manganese</keyword>
<feature type="binding site" evidence="1">
    <location>
        <position position="165"/>
    </location>
    <ligand>
        <name>Mn(2+)</name>
        <dbReference type="ChEBI" id="CHEBI:29035"/>
        <label>2</label>
    </ligand>
</feature>
<feature type="domain" description="Peptidase M20 dimerisation" evidence="2">
    <location>
        <begin position="187"/>
        <end position="283"/>
    </location>
</feature>
<evidence type="ECO:0000313" key="4">
    <source>
        <dbReference type="Proteomes" id="UP000185491"/>
    </source>
</evidence>
<dbReference type="PIRSF" id="PIRSF005962">
    <property type="entry name" value="Pept_M20D_amidohydro"/>
    <property type="match status" value="1"/>
</dbReference>
<gene>
    <name evidence="3" type="ORF">CPHO_04540</name>
</gene>
<comment type="cofactor">
    <cofactor evidence="1">
        <name>Mn(2+)</name>
        <dbReference type="ChEBI" id="CHEBI:29035"/>
    </cofactor>
    <text evidence="1">The Mn(2+) ion enhances activity.</text>
</comment>
<keyword evidence="3" id="KW-0378">Hydrolase</keyword>
<keyword evidence="4" id="KW-1185">Reference proteome</keyword>
<dbReference type="InterPro" id="IPR036264">
    <property type="entry name" value="Bact_exopeptidase_dim_dom"/>
</dbReference>
<dbReference type="STRING" id="161895.CPHO_04540"/>
<dbReference type="PANTHER" id="PTHR11014">
    <property type="entry name" value="PEPTIDASE M20 FAMILY MEMBER"/>
    <property type="match status" value="1"/>
</dbReference>
<dbReference type="Pfam" id="PF07687">
    <property type="entry name" value="M20_dimer"/>
    <property type="match status" value="1"/>
</dbReference>
<dbReference type="GO" id="GO:0004180">
    <property type="term" value="F:carboxypeptidase activity"/>
    <property type="evidence" value="ECO:0007669"/>
    <property type="project" value="UniProtKB-KW"/>
</dbReference>
<accession>A0A1L7D2C0</accession>
<evidence type="ECO:0000313" key="3">
    <source>
        <dbReference type="EMBL" id="APT92279.1"/>
    </source>
</evidence>
<dbReference type="SUPFAM" id="SSF55031">
    <property type="entry name" value="Bacterial exopeptidase dimerisation domain"/>
    <property type="match status" value="1"/>
</dbReference>
<dbReference type="OrthoDB" id="9777385at2"/>
<dbReference type="Pfam" id="PF01546">
    <property type="entry name" value="Peptidase_M20"/>
    <property type="match status" value="1"/>
</dbReference>
<feature type="binding site" evidence="1">
    <location>
        <position position="138"/>
    </location>
    <ligand>
        <name>Mn(2+)</name>
        <dbReference type="ChEBI" id="CHEBI:29035"/>
        <label>2</label>
    </ligand>
</feature>
<proteinExistence type="predicted"/>
<feature type="binding site" evidence="1">
    <location>
        <position position="104"/>
    </location>
    <ligand>
        <name>Mn(2+)</name>
        <dbReference type="ChEBI" id="CHEBI:29035"/>
        <label>2</label>
    </ligand>
</feature>
<dbReference type="SUPFAM" id="SSF53187">
    <property type="entry name" value="Zn-dependent exopeptidases"/>
    <property type="match status" value="1"/>
</dbReference>
<name>A0A1L7D2C0_9CORY</name>
<evidence type="ECO:0000259" key="2">
    <source>
        <dbReference type="Pfam" id="PF07687"/>
    </source>
</evidence>
<dbReference type="NCBIfam" id="TIGR01891">
    <property type="entry name" value="amidohydrolases"/>
    <property type="match status" value="1"/>
</dbReference>
<reference evidence="3 4" key="1">
    <citation type="submission" date="2014-08" db="EMBL/GenBank/DDBJ databases">
        <title>Complete genome sequence of Corynebacterium phocae M408/89/1(T)(=DSM 44612(T)), isolated from the common seal (Phoca vitulina).</title>
        <authorList>
            <person name="Ruckert C."/>
            <person name="Albersmeier A."/>
            <person name="Winkler A."/>
            <person name="Kalinowski J."/>
        </authorList>
    </citation>
    <scope>NUCLEOTIDE SEQUENCE [LARGE SCALE GENOMIC DNA]</scope>
    <source>
        <strain evidence="3 4">M408/89/1</strain>
    </source>
</reference>
<organism evidence="3 4">
    <name type="scientific">Corynebacterium phocae</name>
    <dbReference type="NCBI Taxonomy" id="161895"/>
    <lineage>
        <taxon>Bacteria</taxon>
        <taxon>Bacillati</taxon>
        <taxon>Actinomycetota</taxon>
        <taxon>Actinomycetes</taxon>
        <taxon>Mycobacteriales</taxon>
        <taxon>Corynebacteriaceae</taxon>
        <taxon>Corynebacterium</taxon>
    </lineage>
</organism>
<dbReference type="InterPro" id="IPR002933">
    <property type="entry name" value="Peptidase_M20"/>
</dbReference>
<keyword evidence="3" id="KW-0645">Protease</keyword>
<keyword evidence="3" id="KW-0121">Carboxypeptidase</keyword>
<sequence length="398" mass="43072">MGIKEILHHHGADLSWQRAFYEDLHRHPELSHHEKRTAEKIREHLAGYGCEVIDGIGGYGMVAIFRNGEGPTVLMRADFDGLPVQEATGVEFAATNGAMHACGHDMHTTALLGACAIVDSRRDSWQGTFLALFQPAEETSDGAKTMLADGLLDRVPRPQLCLGQHIMPGPAGQVMSSPGPIMAGCDSIRVRLKGRSAHASMPHNSVDPTLMAAMIVVRLQAIVGREVAPDDFFVISVGELHSGDKNNIIPATAELVLNTRFYQPELATRVYAALKRVVKAECEASGAPDAPTFEFFAHGEVTDNDPGLHARIRESFDTVFGPDSVDATPSTASEDFSYLPQAWGVPYCFWLVGSTPAGRMDNPPVNHQADFLPDYEPTVRASTLAGAAAVLTFLRPTH</sequence>
<feature type="binding site" evidence="1">
    <location>
        <position position="367"/>
    </location>
    <ligand>
        <name>Mn(2+)</name>
        <dbReference type="ChEBI" id="CHEBI:29035"/>
        <label>2</label>
    </ligand>
</feature>
<evidence type="ECO:0000256" key="1">
    <source>
        <dbReference type="PIRSR" id="PIRSR005962-1"/>
    </source>
</evidence>
<dbReference type="InterPro" id="IPR011650">
    <property type="entry name" value="Peptidase_M20_dimer"/>
</dbReference>
<dbReference type="KEGG" id="cpho:CPHO_04540"/>
<dbReference type="Gene3D" id="3.40.630.10">
    <property type="entry name" value="Zn peptidases"/>
    <property type="match status" value="1"/>
</dbReference>
<dbReference type="EMBL" id="CP009249">
    <property type="protein sequence ID" value="APT92279.1"/>
    <property type="molecule type" value="Genomic_DNA"/>
</dbReference>
<dbReference type="Gene3D" id="3.30.70.360">
    <property type="match status" value="1"/>
</dbReference>